<name>A0A6J8EKS9_MYTCO</name>
<gene>
    <name evidence="4" type="ORF">MCOR_52742</name>
</gene>
<evidence type="ECO:0000313" key="5">
    <source>
        <dbReference type="Proteomes" id="UP000507470"/>
    </source>
</evidence>
<feature type="transmembrane region" description="Helical" evidence="2">
    <location>
        <begin position="233"/>
        <end position="255"/>
    </location>
</feature>
<organism evidence="4 5">
    <name type="scientific">Mytilus coruscus</name>
    <name type="common">Sea mussel</name>
    <dbReference type="NCBI Taxonomy" id="42192"/>
    <lineage>
        <taxon>Eukaryota</taxon>
        <taxon>Metazoa</taxon>
        <taxon>Spiralia</taxon>
        <taxon>Lophotrochozoa</taxon>
        <taxon>Mollusca</taxon>
        <taxon>Bivalvia</taxon>
        <taxon>Autobranchia</taxon>
        <taxon>Pteriomorphia</taxon>
        <taxon>Mytilida</taxon>
        <taxon>Mytiloidea</taxon>
        <taxon>Mytilidae</taxon>
        <taxon>Mytilinae</taxon>
        <taxon>Mytilus</taxon>
    </lineage>
</organism>
<evidence type="ECO:0000259" key="3">
    <source>
        <dbReference type="PROSITE" id="PS50835"/>
    </source>
</evidence>
<dbReference type="Proteomes" id="UP000507470">
    <property type="component" value="Unassembled WGS sequence"/>
</dbReference>
<dbReference type="InterPro" id="IPR007110">
    <property type="entry name" value="Ig-like_dom"/>
</dbReference>
<dbReference type="EMBL" id="CACVKT020009153">
    <property type="protein sequence ID" value="CAC5420523.1"/>
    <property type="molecule type" value="Genomic_DNA"/>
</dbReference>
<keyword evidence="2" id="KW-0812">Transmembrane</keyword>
<proteinExistence type="predicted"/>
<feature type="domain" description="Ig-like" evidence="3">
    <location>
        <begin position="37"/>
        <end position="110"/>
    </location>
</feature>
<dbReference type="InterPro" id="IPR036179">
    <property type="entry name" value="Ig-like_dom_sf"/>
</dbReference>
<protein>
    <recommendedName>
        <fullName evidence="3">Ig-like domain-containing protein</fullName>
    </recommendedName>
</protein>
<dbReference type="InterPro" id="IPR013783">
    <property type="entry name" value="Ig-like_fold"/>
</dbReference>
<evidence type="ECO:0000256" key="1">
    <source>
        <dbReference type="SAM" id="MobiDB-lite"/>
    </source>
</evidence>
<dbReference type="Gene3D" id="2.60.40.10">
    <property type="entry name" value="Immunoglobulins"/>
    <property type="match status" value="1"/>
</dbReference>
<evidence type="ECO:0000313" key="4">
    <source>
        <dbReference type="EMBL" id="CAC5420523.1"/>
    </source>
</evidence>
<keyword evidence="2" id="KW-0472">Membrane</keyword>
<keyword evidence="5" id="KW-1185">Reference proteome</keyword>
<keyword evidence="2" id="KW-1133">Transmembrane helix</keyword>
<reference evidence="4 5" key="1">
    <citation type="submission" date="2020-06" db="EMBL/GenBank/DDBJ databases">
        <authorList>
            <person name="Li R."/>
            <person name="Bekaert M."/>
        </authorList>
    </citation>
    <scope>NUCLEOTIDE SEQUENCE [LARGE SCALE GENOMIC DNA]</scope>
    <source>
        <strain evidence="5">wild</strain>
    </source>
</reference>
<dbReference type="AlphaFoldDB" id="A0A6J8EKS9"/>
<dbReference type="SUPFAM" id="SSF48726">
    <property type="entry name" value="Immunoglobulin"/>
    <property type="match status" value="1"/>
</dbReference>
<feature type="region of interest" description="Disordered" evidence="1">
    <location>
        <begin position="394"/>
        <end position="433"/>
    </location>
</feature>
<accession>A0A6J8EKS9</accession>
<sequence length="433" mass="50359">MTYEREQYDTLSAILISLLYRLELLSLKLVTDFIIFGGYIILTCAVNGISTVDRDVTRQWSMGNEDQLLSYNGRINNHRKYEETIIPGNEFSLKISNVTEKDVNVTYRCRYGFDAVNIFIELNEYNYVNPPTPESTTITYFLEKEMDTINISVYFKRVFPLPNCSVNIDATNFDITDLREHEVDMDVNLSLSLQRRVACSRSLNISCHVARKQYDVGYLKLKDECSFKDKFDAMIILLITLITIGILILILVLVITKRRVSDVRKYQKKDTTCTKDQNQIDNKTESEKNMVLSKAEDSLNRYKEVAECHTRYCKNNLNTEKWTTRGHVIMTRMKSEFTHTFLWSSSPYMQNKEYLVNNRVQHGLICSGLLQSHYTKFIDMKELGKLIRKNEINSSTHMKTTSKQNTTSLQQQPSLENQLPTRMTNLRGNRCSN</sequence>
<evidence type="ECO:0000256" key="2">
    <source>
        <dbReference type="SAM" id="Phobius"/>
    </source>
</evidence>
<dbReference type="PROSITE" id="PS50835">
    <property type="entry name" value="IG_LIKE"/>
    <property type="match status" value="1"/>
</dbReference>